<dbReference type="PANTHER" id="PTHR34847">
    <property type="entry name" value="NODULATION PROTEIN U"/>
    <property type="match status" value="1"/>
</dbReference>
<dbReference type="Pfam" id="PF02543">
    <property type="entry name" value="Carbam_trans_N"/>
    <property type="match status" value="1"/>
</dbReference>
<name>A0A4R9M0L5_9LEPT</name>
<feature type="domain" description="Carbamoyltransferase" evidence="2">
    <location>
        <begin position="2"/>
        <end position="372"/>
    </location>
</feature>
<protein>
    <submittedName>
        <fullName evidence="4">Carbamoyl transferase</fullName>
    </submittedName>
</protein>
<proteinExistence type="inferred from homology"/>
<dbReference type="Gene3D" id="3.30.420.40">
    <property type="match status" value="1"/>
</dbReference>
<dbReference type="Pfam" id="PF16861">
    <property type="entry name" value="Carbam_trans_C"/>
    <property type="match status" value="1"/>
</dbReference>
<keyword evidence="4" id="KW-0808">Transferase</keyword>
<keyword evidence="5" id="KW-1185">Reference proteome</keyword>
<dbReference type="RefSeq" id="WP_135760936.1">
    <property type="nucleotide sequence ID" value="NZ_RQHW01000047.1"/>
</dbReference>
<dbReference type="InterPro" id="IPR051338">
    <property type="entry name" value="NodU/CmcH_Carbamoyltrnsfr"/>
</dbReference>
<comment type="similarity">
    <text evidence="1">Belongs to the NodU/CmcH family.</text>
</comment>
<dbReference type="AlphaFoldDB" id="A0A4R9M0L5"/>
<dbReference type="CDD" id="cd24100">
    <property type="entry name" value="ASKHA_NBD_MJ1051-like_N"/>
    <property type="match status" value="1"/>
</dbReference>
<reference evidence="4" key="1">
    <citation type="journal article" date="2019" name="PLoS Negl. Trop. Dis.">
        <title>Revisiting the worldwide diversity of Leptospira species in the environment.</title>
        <authorList>
            <person name="Vincent A.T."/>
            <person name="Schiettekatte O."/>
            <person name="Bourhy P."/>
            <person name="Veyrier F.J."/>
            <person name="Picardeau M."/>
        </authorList>
    </citation>
    <scope>NUCLEOTIDE SEQUENCE [LARGE SCALE GENOMIC DNA]</scope>
    <source>
        <strain evidence="4">201300427</strain>
    </source>
</reference>
<dbReference type="OrthoDB" id="9780777at2"/>
<sequence>MKILGLSLGELSTAALMIDGNVIACVSEERFTRKKNDEVLPEKAIRFVLETGGISGADLDRIVIAGTELNISTHIMRTYSSWKISDYIRSMNDYWYPKLYQKKEVDFYKLFKDKIDLNQAPGPDRWKKLLKNIKGYYSSKDWPHYKSFLHDYLHTLIGTKNVPIVHMDHHTCHAAYAYWGSLSRGEDVLTMTADAFGDGLSSTISVTKKDGGLKRVHQIDANEFTIARLYRYVTLILGMKPNEHEYKVMGLAPYAKEEILKKAYEVFSSTMQVKGLSMVYNNKPKDYYFWFKERLDGCRFDGIAGGLQKYTEDIMLKYISNALKSKKKSKLAYSGGVSMNIKTNMLLHEQAQLTELYVPGSGGDESLAIGACYAYMDSEVGSRSMAPLANLYLGPDMDLAEEKYVMEAARKEYFVKEYSPSLAAGMLAKGFAFGRSVGRGEFGARSLGNRAILADPRNFDTIAVINEKIKNRDFWMPFAPSVLREDLNHYAVNPKDIDSPFMSIGFKTTQKGKEALRAATHPSDATIRPNTVTEKSNKEYYRLIQEFKKITGVGGLLNTSFNLHGEPIVNGSKDAYRVFQKSGLDAIILPNWIISKKEF</sequence>
<evidence type="ECO:0000313" key="4">
    <source>
        <dbReference type="EMBL" id="TGN18248.1"/>
    </source>
</evidence>
<gene>
    <name evidence="4" type="ORF">EHS15_12620</name>
</gene>
<dbReference type="GO" id="GO:0016740">
    <property type="term" value="F:transferase activity"/>
    <property type="evidence" value="ECO:0007669"/>
    <property type="project" value="UniProtKB-KW"/>
</dbReference>
<evidence type="ECO:0000259" key="3">
    <source>
        <dbReference type="Pfam" id="PF16861"/>
    </source>
</evidence>
<dbReference type="EMBL" id="RQHW01000047">
    <property type="protein sequence ID" value="TGN18248.1"/>
    <property type="molecule type" value="Genomic_DNA"/>
</dbReference>
<accession>A0A4R9M0L5</accession>
<evidence type="ECO:0000313" key="5">
    <source>
        <dbReference type="Proteomes" id="UP000298058"/>
    </source>
</evidence>
<dbReference type="SUPFAM" id="SSF53067">
    <property type="entry name" value="Actin-like ATPase domain"/>
    <property type="match status" value="1"/>
</dbReference>
<dbReference type="InterPro" id="IPR003696">
    <property type="entry name" value="Carbtransf_dom"/>
</dbReference>
<dbReference type="PANTHER" id="PTHR34847:SF1">
    <property type="entry name" value="NODULATION PROTEIN U"/>
    <property type="match status" value="1"/>
</dbReference>
<dbReference type="InterPro" id="IPR038152">
    <property type="entry name" value="Carbam_trans_C_sf"/>
</dbReference>
<organism evidence="4 5">
    <name type="scientific">Leptospira idonii</name>
    <dbReference type="NCBI Taxonomy" id="1193500"/>
    <lineage>
        <taxon>Bacteria</taxon>
        <taxon>Pseudomonadati</taxon>
        <taxon>Spirochaetota</taxon>
        <taxon>Spirochaetia</taxon>
        <taxon>Leptospirales</taxon>
        <taxon>Leptospiraceae</taxon>
        <taxon>Leptospira</taxon>
    </lineage>
</organism>
<dbReference type="Proteomes" id="UP000298058">
    <property type="component" value="Unassembled WGS sequence"/>
</dbReference>
<dbReference type="Gene3D" id="3.90.870.20">
    <property type="entry name" value="Carbamoyltransferase, C-terminal domain"/>
    <property type="match status" value="1"/>
</dbReference>
<comment type="caution">
    <text evidence="4">The sequence shown here is derived from an EMBL/GenBank/DDBJ whole genome shotgun (WGS) entry which is preliminary data.</text>
</comment>
<dbReference type="InterPro" id="IPR043129">
    <property type="entry name" value="ATPase_NBD"/>
</dbReference>
<dbReference type="InterPro" id="IPR031730">
    <property type="entry name" value="Carbam_trans_C"/>
</dbReference>
<feature type="domain" description="Carbamoyltransferase C-terminal" evidence="3">
    <location>
        <begin position="425"/>
        <end position="596"/>
    </location>
</feature>
<evidence type="ECO:0000259" key="2">
    <source>
        <dbReference type="Pfam" id="PF02543"/>
    </source>
</evidence>
<evidence type="ECO:0000256" key="1">
    <source>
        <dbReference type="ARBA" id="ARBA00006129"/>
    </source>
</evidence>